<dbReference type="AlphaFoldDB" id="A0A1C3T0J2"/>
<dbReference type="Gene3D" id="3.40.50.2000">
    <property type="entry name" value="Glycogen Phosphorylase B"/>
    <property type="match status" value="2"/>
</dbReference>
<dbReference type="PANTHER" id="PTHR12526">
    <property type="entry name" value="GLYCOSYLTRANSFERASE"/>
    <property type="match status" value="1"/>
</dbReference>
<protein>
    <submittedName>
        <fullName evidence="1">Putative glycosyltransferase</fullName>
    </submittedName>
</protein>
<gene>
    <name evidence="1" type="primary">KL141_00012</name>
</gene>
<dbReference type="SUPFAM" id="SSF53756">
    <property type="entry name" value="UDP-Glycosyltransferase/glycogen phosphorylase"/>
    <property type="match status" value="1"/>
</dbReference>
<accession>A0A1C3T0J2</accession>
<proteinExistence type="predicted"/>
<organism evidence="1">
    <name type="scientific">Klebsiella pneumoniae</name>
    <dbReference type="NCBI Taxonomy" id="573"/>
    <lineage>
        <taxon>Bacteria</taxon>
        <taxon>Pseudomonadati</taxon>
        <taxon>Pseudomonadota</taxon>
        <taxon>Gammaproteobacteria</taxon>
        <taxon>Enterobacterales</taxon>
        <taxon>Enterobacteriaceae</taxon>
        <taxon>Klebsiella/Raoultella group</taxon>
        <taxon>Klebsiella</taxon>
        <taxon>Klebsiella pneumoniae complex</taxon>
    </lineage>
</organism>
<evidence type="ECO:0000313" key="1">
    <source>
        <dbReference type="EMBL" id="SCA96011.1"/>
    </source>
</evidence>
<keyword evidence="1" id="KW-0808">Transferase</keyword>
<name>A0A1C3T0J2_KLEPN</name>
<dbReference type="EMBL" id="LT603717">
    <property type="protein sequence ID" value="SCA96011.1"/>
    <property type="molecule type" value="Genomic_DNA"/>
</dbReference>
<dbReference type="RefSeq" id="WP_160323545.1">
    <property type="nucleotide sequence ID" value="NZ_CAXOCU010000038.1"/>
</dbReference>
<reference evidence="1" key="1">
    <citation type="submission" date="2016-07" db="EMBL/GenBank/DDBJ databases">
        <authorList>
            <person name="Informatics P."/>
        </authorList>
    </citation>
    <scope>NUCLEOTIDE SEQUENCE</scope>
    <source>
        <strain evidence="1">INF188</strain>
    </source>
</reference>
<sequence>MKKNVIFISMHLPSMHVPEAGQKLVYERLKKMSNDFNIHLISFVNELESSFFKPHDYDFCCSAHFYKITKMQRIKNIVLNYRLPYYIAARTDPRINSCISKIIMEYNITGFHVEYEQGIVFIPPHYLDNSTAVLHDVMSQSILRFQENADNAFSRFLFKWQFAKLVHFEKFFFKRIAKIIVLNKKDETLVNQLSFQQANVEIDYPGVSEKFYLIKRNESLIEKGSLMFWGAMNRKENIDAVQYFVCKIFPLILNSCPSAKFYIVGANPPEKIKKLNSENIIVTGFVEDPIFIFERIQISVVSLLQGAGIKIKVLETLAAKIPTVSTSVGGEGVIDPDNLLHIADDPDKFARKVVDLINSNS</sequence>
<dbReference type="GO" id="GO:0016740">
    <property type="term" value="F:transferase activity"/>
    <property type="evidence" value="ECO:0007669"/>
    <property type="project" value="UniProtKB-KW"/>
</dbReference>
<dbReference type="Pfam" id="PF13692">
    <property type="entry name" value="Glyco_trans_1_4"/>
    <property type="match status" value="1"/>
</dbReference>
<reference evidence="1" key="2">
    <citation type="submission" date="2016-08" db="EMBL/GenBank/DDBJ databases">
        <title>Klebsiella loci capsule.</title>
        <authorList>
            <person name="Holt K.E."/>
            <person name="Thomson N.R."/>
        </authorList>
    </citation>
    <scope>NUCLEOTIDE SEQUENCE</scope>
    <source>
        <strain evidence="1">INF188</strain>
    </source>
</reference>